<feature type="domain" description="Fibronectin type-III" evidence="4">
    <location>
        <begin position="51"/>
        <end position="138"/>
    </location>
</feature>
<evidence type="ECO:0000259" key="4">
    <source>
        <dbReference type="PROSITE" id="PS50853"/>
    </source>
</evidence>
<evidence type="ECO:0000313" key="6">
    <source>
        <dbReference type="Proteomes" id="UP000319728"/>
    </source>
</evidence>
<protein>
    <submittedName>
        <fullName evidence="5">Fibronectin type III domain protein</fullName>
    </submittedName>
</protein>
<feature type="compositionally biased region" description="Low complexity" evidence="3">
    <location>
        <begin position="32"/>
        <end position="52"/>
    </location>
</feature>
<dbReference type="EMBL" id="VLLP01000001">
    <property type="protein sequence ID" value="TWJ28491.1"/>
    <property type="molecule type" value="Genomic_DNA"/>
</dbReference>
<keyword evidence="2" id="KW-0624">Polysaccharide degradation</keyword>
<dbReference type="PROSITE" id="PS50853">
    <property type="entry name" value="FN3"/>
    <property type="match status" value="1"/>
</dbReference>
<reference evidence="5 6" key="1">
    <citation type="submission" date="2019-07" db="EMBL/GenBank/DDBJ databases">
        <title>R&amp;d 2014.</title>
        <authorList>
            <person name="Klenk H.-P."/>
        </authorList>
    </citation>
    <scope>NUCLEOTIDE SEQUENCE [LARGE SCALE GENOMIC DNA]</scope>
    <source>
        <strain evidence="5 6">DSM 43912</strain>
    </source>
</reference>
<evidence type="ECO:0000313" key="5">
    <source>
        <dbReference type="EMBL" id="TWJ28491.1"/>
    </source>
</evidence>
<dbReference type="SUPFAM" id="SSF49265">
    <property type="entry name" value="Fibronectin type III"/>
    <property type="match status" value="1"/>
</dbReference>
<keyword evidence="1" id="KW-0326">Glycosidase</keyword>
<keyword evidence="2" id="KW-0119">Carbohydrate metabolism</keyword>
<dbReference type="Proteomes" id="UP000319728">
    <property type="component" value="Unassembled WGS sequence"/>
</dbReference>
<comment type="caution">
    <text evidence="5">The sequence shown here is derived from an EMBL/GenBank/DDBJ whole genome shotgun (WGS) entry which is preliminary data.</text>
</comment>
<dbReference type="AlphaFoldDB" id="A0A562WEL5"/>
<dbReference type="InterPro" id="IPR036116">
    <property type="entry name" value="FN3_sf"/>
</dbReference>
<dbReference type="InterPro" id="IPR003961">
    <property type="entry name" value="FN3_dom"/>
</dbReference>
<sequence length="143" mass="14725">MVLVAVAVVVVLAVLAGAALLVVNVVQDRTAPNPAVPSTTTAPTPTQTFEPPGDLRLRDDITSITLSWTDPSGGVVPFVVAGGRAGLQLGAMATLDPGRTSWTVNGLNPRVDYCFTVLAVYSTESYATSGQVCTTREPGPSPS</sequence>
<dbReference type="Gene3D" id="2.60.40.10">
    <property type="entry name" value="Immunoglobulins"/>
    <property type="match status" value="1"/>
</dbReference>
<gene>
    <name evidence="5" type="ORF">JD81_01995</name>
</gene>
<keyword evidence="1" id="KW-0378">Hydrolase</keyword>
<evidence type="ECO:0000256" key="3">
    <source>
        <dbReference type="SAM" id="MobiDB-lite"/>
    </source>
</evidence>
<evidence type="ECO:0000256" key="2">
    <source>
        <dbReference type="ARBA" id="ARBA00023326"/>
    </source>
</evidence>
<dbReference type="CDD" id="cd00063">
    <property type="entry name" value="FN3"/>
    <property type="match status" value="1"/>
</dbReference>
<proteinExistence type="predicted"/>
<dbReference type="GO" id="GO:0000272">
    <property type="term" value="P:polysaccharide catabolic process"/>
    <property type="evidence" value="ECO:0007669"/>
    <property type="project" value="UniProtKB-KW"/>
</dbReference>
<organism evidence="5 6">
    <name type="scientific">Micromonospora sagamiensis</name>
    <dbReference type="NCBI Taxonomy" id="47875"/>
    <lineage>
        <taxon>Bacteria</taxon>
        <taxon>Bacillati</taxon>
        <taxon>Actinomycetota</taxon>
        <taxon>Actinomycetes</taxon>
        <taxon>Micromonosporales</taxon>
        <taxon>Micromonosporaceae</taxon>
        <taxon>Micromonospora</taxon>
    </lineage>
</organism>
<dbReference type="Pfam" id="PF00041">
    <property type="entry name" value="fn3"/>
    <property type="match status" value="1"/>
</dbReference>
<accession>A0A562WEL5</accession>
<dbReference type="GO" id="GO:0016798">
    <property type="term" value="F:hydrolase activity, acting on glycosyl bonds"/>
    <property type="evidence" value="ECO:0007669"/>
    <property type="project" value="UniProtKB-KW"/>
</dbReference>
<dbReference type="SMART" id="SM00060">
    <property type="entry name" value="FN3"/>
    <property type="match status" value="1"/>
</dbReference>
<keyword evidence="6" id="KW-1185">Reference proteome</keyword>
<dbReference type="InterPro" id="IPR013783">
    <property type="entry name" value="Ig-like_fold"/>
</dbReference>
<name>A0A562WEL5_9ACTN</name>
<evidence type="ECO:0000256" key="1">
    <source>
        <dbReference type="ARBA" id="ARBA00023295"/>
    </source>
</evidence>
<feature type="region of interest" description="Disordered" evidence="3">
    <location>
        <begin position="32"/>
        <end position="54"/>
    </location>
</feature>